<dbReference type="RefSeq" id="WP_136874131.1">
    <property type="nucleotide sequence ID" value="NZ_SWBO01000001.1"/>
</dbReference>
<dbReference type="Pfam" id="PF07980">
    <property type="entry name" value="SusD_RagB"/>
    <property type="match status" value="1"/>
</dbReference>
<accession>A0A4U1CBR6</accession>
<sequence>MKNSKQLLLILGLFMLPFLGCKKYLDQKSNDSLVVPKSLTDIQGILDDAAIINLRVTPSYNEHSSDDFFMLPASYASYNPAFKPIYTWQPTVYNHGNDYALGYNAIYNTNLSLDLLKAVERNGVNAAPWDNIKGSALFIRAYYFLMLTSQFGLAYDEASSAQDLGIPLRLDTQFDKPSVRATVAACYQQVIDDLETSVGLLPDYPQHLMRPSKGAALALLARCYLYMHQYELALKYAEDALLLNNKLINYNGDPDLLALTSTVPIKKFNKETIWYAEMSGGFGANSTTRARVDTALYLSYANNDLRKTAYFRAIAPYQQFKGNYTATANIYFSGLATDELYITRAECKAFLNDVEGGMADLNLLLKTRWRNTVAYVPLVGMDRIDALNKIRSERRKELLYRGLRWEDIKRYNKEGANLILKRVIDGQTFTILPNSRNYALSLPDDVIRVSGMPQN</sequence>
<protein>
    <submittedName>
        <fullName evidence="8">RagB/SusD family nutrient uptake outer membrane protein</fullName>
    </submittedName>
</protein>
<comment type="subcellular location">
    <subcellularLocation>
        <location evidence="1">Cell outer membrane</location>
    </subcellularLocation>
</comment>
<evidence type="ECO:0000256" key="2">
    <source>
        <dbReference type="ARBA" id="ARBA00006275"/>
    </source>
</evidence>
<feature type="domain" description="RagB/SusD" evidence="6">
    <location>
        <begin position="316"/>
        <end position="414"/>
    </location>
</feature>
<name>A0A4U1CBR6_9SPHI</name>
<dbReference type="InterPro" id="IPR012944">
    <property type="entry name" value="SusD_RagB_dom"/>
</dbReference>
<dbReference type="EMBL" id="SWBO01000001">
    <property type="protein sequence ID" value="TKC03475.1"/>
    <property type="molecule type" value="Genomic_DNA"/>
</dbReference>
<dbReference type="InterPro" id="IPR011990">
    <property type="entry name" value="TPR-like_helical_dom_sf"/>
</dbReference>
<dbReference type="OrthoDB" id="653598at2"/>
<dbReference type="SUPFAM" id="SSF48452">
    <property type="entry name" value="TPR-like"/>
    <property type="match status" value="1"/>
</dbReference>
<dbReference type="Gene3D" id="1.25.40.390">
    <property type="match status" value="1"/>
</dbReference>
<dbReference type="Proteomes" id="UP000310477">
    <property type="component" value="Unassembled WGS sequence"/>
</dbReference>
<evidence type="ECO:0000313" key="9">
    <source>
        <dbReference type="Proteomes" id="UP000310477"/>
    </source>
</evidence>
<evidence type="ECO:0000256" key="3">
    <source>
        <dbReference type="ARBA" id="ARBA00022729"/>
    </source>
</evidence>
<evidence type="ECO:0000256" key="5">
    <source>
        <dbReference type="ARBA" id="ARBA00023237"/>
    </source>
</evidence>
<dbReference type="AlphaFoldDB" id="A0A4U1CBR6"/>
<reference evidence="8 9" key="1">
    <citation type="submission" date="2019-04" db="EMBL/GenBank/DDBJ databases">
        <title>Pedobacter sp. AR-2-6 sp. nov., isolated from Arctic soil.</title>
        <authorList>
            <person name="Dahal R.H."/>
            <person name="Kim D.-U."/>
        </authorList>
    </citation>
    <scope>NUCLEOTIDE SEQUENCE [LARGE SCALE GENOMIC DNA]</scope>
    <source>
        <strain evidence="8 9">AR-2-6</strain>
    </source>
</reference>
<dbReference type="InterPro" id="IPR033985">
    <property type="entry name" value="SusD-like_N"/>
</dbReference>
<proteinExistence type="inferred from homology"/>
<keyword evidence="5" id="KW-0998">Cell outer membrane</keyword>
<evidence type="ECO:0000256" key="1">
    <source>
        <dbReference type="ARBA" id="ARBA00004442"/>
    </source>
</evidence>
<evidence type="ECO:0000313" key="8">
    <source>
        <dbReference type="EMBL" id="TKC03475.1"/>
    </source>
</evidence>
<organism evidence="8 9">
    <name type="scientific">Pedobacter cryotolerans</name>
    <dbReference type="NCBI Taxonomy" id="2571270"/>
    <lineage>
        <taxon>Bacteria</taxon>
        <taxon>Pseudomonadati</taxon>
        <taxon>Bacteroidota</taxon>
        <taxon>Sphingobacteriia</taxon>
        <taxon>Sphingobacteriales</taxon>
        <taxon>Sphingobacteriaceae</taxon>
        <taxon>Pedobacter</taxon>
    </lineage>
</organism>
<evidence type="ECO:0000256" key="4">
    <source>
        <dbReference type="ARBA" id="ARBA00023136"/>
    </source>
</evidence>
<keyword evidence="4" id="KW-0472">Membrane</keyword>
<comment type="caution">
    <text evidence="8">The sequence shown here is derived from an EMBL/GenBank/DDBJ whole genome shotgun (WGS) entry which is preliminary data.</text>
</comment>
<keyword evidence="3" id="KW-0732">Signal</keyword>
<evidence type="ECO:0000259" key="7">
    <source>
        <dbReference type="Pfam" id="PF14322"/>
    </source>
</evidence>
<keyword evidence="9" id="KW-1185">Reference proteome</keyword>
<dbReference type="Pfam" id="PF14322">
    <property type="entry name" value="SusD-like_3"/>
    <property type="match status" value="1"/>
</dbReference>
<dbReference type="GO" id="GO:0009279">
    <property type="term" value="C:cell outer membrane"/>
    <property type="evidence" value="ECO:0007669"/>
    <property type="project" value="UniProtKB-SubCell"/>
</dbReference>
<comment type="similarity">
    <text evidence="2">Belongs to the SusD family.</text>
</comment>
<feature type="domain" description="SusD-like N-terminal" evidence="7">
    <location>
        <begin position="23"/>
        <end position="225"/>
    </location>
</feature>
<gene>
    <name evidence="8" type="ORF">FA045_02585</name>
</gene>
<evidence type="ECO:0000259" key="6">
    <source>
        <dbReference type="Pfam" id="PF07980"/>
    </source>
</evidence>